<evidence type="ECO:0000313" key="1">
    <source>
        <dbReference type="EMBL" id="RGZ49100.1"/>
    </source>
</evidence>
<proteinExistence type="predicted"/>
<accession>A0A413NKS2</accession>
<dbReference type="AlphaFoldDB" id="A0A413NKS2"/>
<name>A0A413NKS2_9BACT</name>
<dbReference type="EMBL" id="QSEF01000008">
    <property type="protein sequence ID" value="RGZ49100.1"/>
    <property type="molecule type" value="Genomic_DNA"/>
</dbReference>
<dbReference type="RefSeq" id="WP_005649065.1">
    <property type="nucleotide sequence ID" value="NZ_JBCJAC010000082.1"/>
</dbReference>
<gene>
    <name evidence="1" type="ORF">DW986_07040</name>
</gene>
<reference evidence="1 2" key="1">
    <citation type="submission" date="2018-08" db="EMBL/GenBank/DDBJ databases">
        <title>A genome reference for cultivated species of the human gut microbiota.</title>
        <authorList>
            <person name="Zou Y."/>
            <person name="Xue W."/>
            <person name="Luo G."/>
        </authorList>
    </citation>
    <scope>NUCLEOTIDE SEQUENCE [LARGE SCALE GENOMIC DNA]</scope>
    <source>
        <strain evidence="1 2">AM50-15</strain>
    </source>
</reference>
<comment type="caution">
    <text evidence="1">The sequence shown here is derived from an EMBL/GenBank/DDBJ whole genome shotgun (WGS) entry which is preliminary data.</text>
</comment>
<dbReference type="Proteomes" id="UP000285173">
    <property type="component" value="Unassembled WGS sequence"/>
</dbReference>
<protein>
    <submittedName>
        <fullName evidence="1">Uncharacterized protein</fullName>
    </submittedName>
</protein>
<organism evidence="1 2">
    <name type="scientific">Parabacteroides merdae</name>
    <dbReference type="NCBI Taxonomy" id="46503"/>
    <lineage>
        <taxon>Bacteria</taxon>
        <taxon>Pseudomonadati</taxon>
        <taxon>Bacteroidota</taxon>
        <taxon>Bacteroidia</taxon>
        <taxon>Bacteroidales</taxon>
        <taxon>Tannerellaceae</taxon>
        <taxon>Parabacteroides</taxon>
    </lineage>
</organism>
<sequence length="98" mass="11640">MNAEITFFEKSVTYDKFVTDIAARLASFMKEDKDDPEYISQRRAERIYGQANILRWRRSGAIKPIIRPGKIEYPTAQLKELSRVDEIFIRWQLSKKKK</sequence>
<evidence type="ECO:0000313" key="2">
    <source>
        <dbReference type="Proteomes" id="UP000285173"/>
    </source>
</evidence>